<dbReference type="SUPFAM" id="SSF103481">
    <property type="entry name" value="Multidrug resistance efflux transporter EmrE"/>
    <property type="match status" value="1"/>
</dbReference>
<reference evidence="9 10" key="1">
    <citation type="journal article" date="2018" name="Sci. Rep.">
        <title>Raphidocelis subcapitata (=Pseudokirchneriella subcapitata) provides an insight into genome evolution and environmental adaptations in the Sphaeropleales.</title>
        <authorList>
            <person name="Suzuki S."/>
            <person name="Yamaguchi H."/>
            <person name="Nakajima N."/>
            <person name="Kawachi M."/>
        </authorList>
    </citation>
    <scope>NUCLEOTIDE SEQUENCE [LARGE SCALE GENOMIC DNA]</scope>
    <source>
        <strain evidence="9 10">NIES-35</strain>
    </source>
</reference>
<keyword evidence="3" id="KW-0813">Transport</keyword>
<dbReference type="OrthoDB" id="1601at2759"/>
<comment type="caution">
    <text evidence="9">The sequence shown here is derived from an EMBL/GenBank/DDBJ whole genome shotgun (WGS) entry which is preliminary data.</text>
</comment>
<sequence>MAVAVAPAAAARLATCVAGIMGSLLAYGLLQERVMTVPFGEGEGAELFTHSLFLVACNRAVAAAISAAMLLGRGLHSELRPVAPLLAYAGVSLSNVVAATCHLFIAYTIKSFGAVTFATIMTTRQFLSILLSSLLFGGMLTPGQWAGTLIVATGLYYQAFSGGGGGGGSGGSGGKKGADGARGGSPPPGPAGLEAPGGPQRHEPA</sequence>
<feature type="transmembrane region" description="Helical" evidence="8">
    <location>
        <begin position="85"/>
        <end position="109"/>
    </location>
</feature>
<keyword evidence="4 8" id="KW-0812">Transmembrane</keyword>
<dbReference type="InParanoid" id="A0A2V0PP43"/>
<proteinExistence type="inferred from homology"/>
<keyword evidence="6 8" id="KW-0472">Membrane</keyword>
<comment type="subcellular location">
    <subcellularLocation>
        <location evidence="1">Membrane</location>
        <topology evidence="1">Multi-pass membrane protein</topology>
    </subcellularLocation>
</comment>
<feature type="compositionally biased region" description="Gly residues" evidence="7">
    <location>
        <begin position="165"/>
        <end position="183"/>
    </location>
</feature>
<dbReference type="InterPro" id="IPR037185">
    <property type="entry name" value="EmrE-like"/>
</dbReference>
<keyword evidence="9" id="KW-0762">Sugar transport</keyword>
<evidence type="ECO:0000256" key="5">
    <source>
        <dbReference type="ARBA" id="ARBA00022989"/>
    </source>
</evidence>
<evidence type="ECO:0000256" key="2">
    <source>
        <dbReference type="ARBA" id="ARBA00008349"/>
    </source>
</evidence>
<keyword evidence="5 8" id="KW-1133">Transmembrane helix</keyword>
<dbReference type="PANTHER" id="PTHR10778:SF13">
    <property type="entry name" value="ADENOSINE 3'-PHOSPHO 5'-PHOSPHOSULFATE TRANSPORTER 1"/>
    <property type="match status" value="1"/>
</dbReference>
<dbReference type="InterPro" id="IPR013657">
    <property type="entry name" value="SCL35B1-4/HUT1"/>
</dbReference>
<dbReference type="GO" id="GO:0000139">
    <property type="term" value="C:Golgi membrane"/>
    <property type="evidence" value="ECO:0007669"/>
    <property type="project" value="TreeGrafter"/>
</dbReference>
<gene>
    <name evidence="9" type="ORF">Rsub_12591</name>
</gene>
<accession>A0A2V0PP43</accession>
<keyword evidence="10" id="KW-1185">Reference proteome</keyword>
<protein>
    <submittedName>
        <fullName evidence="9">UDP-galactose UDP-glucose transporter-like</fullName>
    </submittedName>
</protein>
<evidence type="ECO:0000313" key="9">
    <source>
        <dbReference type="EMBL" id="GBF98945.1"/>
    </source>
</evidence>
<name>A0A2V0PP43_9CHLO</name>
<dbReference type="AlphaFoldDB" id="A0A2V0PP43"/>
<evidence type="ECO:0000256" key="6">
    <source>
        <dbReference type="ARBA" id="ARBA00023136"/>
    </source>
</evidence>
<dbReference type="PANTHER" id="PTHR10778">
    <property type="entry name" value="SOLUTE CARRIER FAMILY 35 MEMBER B"/>
    <property type="match status" value="1"/>
</dbReference>
<evidence type="ECO:0000256" key="1">
    <source>
        <dbReference type="ARBA" id="ARBA00004141"/>
    </source>
</evidence>
<evidence type="ECO:0000256" key="8">
    <source>
        <dbReference type="SAM" id="Phobius"/>
    </source>
</evidence>
<evidence type="ECO:0000313" key="10">
    <source>
        <dbReference type="Proteomes" id="UP000247498"/>
    </source>
</evidence>
<evidence type="ECO:0000256" key="7">
    <source>
        <dbReference type="SAM" id="MobiDB-lite"/>
    </source>
</evidence>
<dbReference type="Pfam" id="PF08449">
    <property type="entry name" value="UAA"/>
    <property type="match status" value="1"/>
</dbReference>
<organism evidence="9 10">
    <name type="scientific">Raphidocelis subcapitata</name>
    <dbReference type="NCBI Taxonomy" id="307507"/>
    <lineage>
        <taxon>Eukaryota</taxon>
        <taxon>Viridiplantae</taxon>
        <taxon>Chlorophyta</taxon>
        <taxon>core chlorophytes</taxon>
        <taxon>Chlorophyceae</taxon>
        <taxon>CS clade</taxon>
        <taxon>Sphaeropleales</taxon>
        <taxon>Selenastraceae</taxon>
        <taxon>Raphidocelis</taxon>
    </lineage>
</organism>
<feature type="transmembrane region" description="Helical" evidence="8">
    <location>
        <begin position="12"/>
        <end position="30"/>
    </location>
</feature>
<dbReference type="EMBL" id="BDRX01000140">
    <property type="protein sequence ID" value="GBF98945.1"/>
    <property type="molecule type" value="Genomic_DNA"/>
</dbReference>
<comment type="similarity">
    <text evidence="2">Belongs to the nucleotide-sugar transporter family. UDP-galactose:UMP antiporter (TC 2.A.7.11) subfamily.</text>
</comment>
<dbReference type="GO" id="GO:0046964">
    <property type="term" value="F:3'-phosphoadenosine 5'-phosphosulfate transmembrane transporter activity"/>
    <property type="evidence" value="ECO:0007669"/>
    <property type="project" value="TreeGrafter"/>
</dbReference>
<dbReference type="GO" id="GO:0005789">
    <property type="term" value="C:endoplasmic reticulum membrane"/>
    <property type="evidence" value="ECO:0007669"/>
    <property type="project" value="TreeGrafter"/>
</dbReference>
<evidence type="ECO:0000256" key="4">
    <source>
        <dbReference type="ARBA" id="ARBA00022692"/>
    </source>
</evidence>
<evidence type="ECO:0000256" key="3">
    <source>
        <dbReference type="ARBA" id="ARBA00022448"/>
    </source>
</evidence>
<feature type="transmembrane region" description="Helical" evidence="8">
    <location>
        <begin position="50"/>
        <end position="73"/>
    </location>
</feature>
<feature type="region of interest" description="Disordered" evidence="7">
    <location>
        <begin position="165"/>
        <end position="205"/>
    </location>
</feature>
<dbReference type="Proteomes" id="UP000247498">
    <property type="component" value="Unassembled WGS sequence"/>
</dbReference>